<name>A0AAD5TWT3_9FUNG</name>
<protein>
    <submittedName>
        <fullName evidence="1">Uncharacterized protein</fullName>
    </submittedName>
</protein>
<evidence type="ECO:0000313" key="2">
    <source>
        <dbReference type="Proteomes" id="UP001211065"/>
    </source>
</evidence>
<organism evidence="1 2">
    <name type="scientific">Clydaea vesicula</name>
    <dbReference type="NCBI Taxonomy" id="447962"/>
    <lineage>
        <taxon>Eukaryota</taxon>
        <taxon>Fungi</taxon>
        <taxon>Fungi incertae sedis</taxon>
        <taxon>Chytridiomycota</taxon>
        <taxon>Chytridiomycota incertae sedis</taxon>
        <taxon>Chytridiomycetes</taxon>
        <taxon>Lobulomycetales</taxon>
        <taxon>Lobulomycetaceae</taxon>
        <taxon>Clydaea</taxon>
    </lineage>
</organism>
<accession>A0AAD5TWT3</accession>
<dbReference type="AlphaFoldDB" id="A0AAD5TWT3"/>
<reference evidence="1" key="1">
    <citation type="submission" date="2020-05" db="EMBL/GenBank/DDBJ databases">
        <title>Phylogenomic resolution of chytrid fungi.</title>
        <authorList>
            <person name="Stajich J.E."/>
            <person name="Amses K."/>
            <person name="Simmons R."/>
            <person name="Seto K."/>
            <person name="Myers J."/>
            <person name="Bonds A."/>
            <person name="Quandt C.A."/>
            <person name="Barry K."/>
            <person name="Liu P."/>
            <person name="Grigoriev I."/>
            <person name="Longcore J.E."/>
            <person name="James T.Y."/>
        </authorList>
    </citation>
    <scope>NUCLEOTIDE SEQUENCE</scope>
    <source>
        <strain evidence="1">JEL0476</strain>
    </source>
</reference>
<proteinExistence type="predicted"/>
<dbReference type="Proteomes" id="UP001211065">
    <property type="component" value="Unassembled WGS sequence"/>
</dbReference>
<evidence type="ECO:0000313" key="1">
    <source>
        <dbReference type="EMBL" id="KAJ3213303.1"/>
    </source>
</evidence>
<dbReference type="EMBL" id="JADGJW010000725">
    <property type="protein sequence ID" value="KAJ3213303.1"/>
    <property type="molecule type" value="Genomic_DNA"/>
</dbReference>
<comment type="caution">
    <text evidence="1">The sequence shown here is derived from an EMBL/GenBank/DDBJ whole genome shotgun (WGS) entry which is preliminary data.</text>
</comment>
<sequence length="259" mass="29521">MLSASSTLCSLKTEEIEEDMITKNKLKKSTSDFNFFKRSSNSLDDISTCKLGSSDTLSSQSSSQSEIAIQELVQFQQLRMEKKIEREKYKDFLREKNLIYLKSISNLSEKNFDNADSSNDIPQENIDLPTVQSIQKEVLETEIDFILNEMVKCSDPLEDNPVEVENDEIIEAEVDNLQIANDKCTPINECIKFSVSLDKVILERELSKTISQLKNQTEVDNPNVNFSYSISDKVDTNENSDGEFMVESIEVVLKLKKKN</sequence>
<keyword evidence="2" id="KW-1185">Reference proteome</keyword>
<gene>
    <name evidence="1" type="ORF">HK099_007465</name>
</gene>